<organism evidence="1 4">
    <name type="scientific">Roseburia intestinalis</name>
    <dbReference type="NCBI Taxonomy" id="166486"/>
    <lineage>
        <taxon>Bacteria</taxon>
        <taxon>Bacillati</taxon>
        <taxon>Bacillota</taxon>
        <taxon>Clostridia</taxon>
        <taxon>Lachnospirales</taxon>
        <taxon>Lachnospiraceae</taxon>
        <taxon>Roseburia</taxon>
    </lineage>
</organism>
<dbReference type="EMBL" id="QSHO01000007">
    <property type="protein sequence ID" value="RHC17121.1"/>
    <property type="molecule type" value="Genomic_DNA"/>
</dbReference>
<dbReference type="PaxDb" id="166486-ERS852572_01826"/>
<reference evidence="1 4" key="1">
    <citation type="submission" date="2015-09" db="EMBL/GenBank/DDBJ databases">
        <authorList>
            <consortium name="Pathogen Informatics"/>
        </authorList>
    </citation>
    <scope>NUCLEOTIDE SEQUENCE [LARGE SCALE GENOMIC DNA]</scope>
    <source>
        <strain evidence="1 4">2789STDY5834960</strain>
    </source>
</reference>
<evidence type="ECO:0000313" key="5">
    <source>
        <dbReference type="Proteomes" id="UP000283513"/>
    </source>
</evidence>
<accession>A0A173U103</accession>
<sequence>MKERYQLRQAAGAYWLLDMEQGEQYKKPFMLNECGAYIYRAYISGMSEDEIMQAFAKEYGLSFSCAQSDVGQFMMELRQQGII</sequence>
<dbReference type="EMBL" id="QRID01000004">
    <property type="protein sequence ID" value="RHG29529.1"/>
    <property type="molecule type" value="Genomic_DNA"/>
</dbReference>
<dbReference type="Proteomes" id="UP000283513">
    <property type="component" value="Unassembled WGS sequence"/>
</dbReference>
<dbReference type="Proteomes" id="UP000095350">
    <property type="component" value="Unassembled WGS sequence"/>
</dbReference>
<dbReference type="Proteomes" id="UP000284051">
    <property type="component" value="Unassembled WGS sequence"/>
</dbReference>
<evidence type="ECO:0000313" key="4">
    <source>
        <dbReference type="Proteomes" id="UP000095350"/>
    </source>
</evidence>
<dbReference type="InterPro" id="IPR008792">
    <property type="entry name" value="PQQD"/>
</dbReference>
<dbReference type="OrthoDB" id="2058575at2"/>
<protein>
    <submittedName>
        <fullName evidence="2">PqqD family protein</fullName>
    </submittedName>
</protein>
<reference evidence="5 6" key="2">
    <citation type="submission" date="2018-08" db="EMBL/GenBank/DDBJ databases">
        <title>A genome reference for cultivated species of the human gut microbiota.</title>
        <authorList>
            <person name="Zou Y."/>
            <person name="Xue W."/>
            <person name="Luo G."/>
        </authorList>
    </citation>
    <scope>NUCLEOTIDE SEQUENCE [LARGE SCALE GENOMIC DNA]</scope>
    <source>
        <strain evidence="3 6">AM22-21LB</strain>
        <strain evidence="2 5">AM37-1AC</strain>
    </source>
</reference>
<dbReference type="RefSeq" id="WP_015560696.1">
    <property type="nucleotide sequence ID" value="NZ_CABIYH010000012.1"/>
</dbReference>
<evidence type="ECO:0000313" key="2">
    <source>
        <dbReference type="EMBL" id="RHC17121.1"/>
    </source>
</evidence>
<dbReference type="Gene3D" id="1.10.10.1150">
    <property type="entry name" value="Coenzyme PQQ synthesis protein D (PqqD)"/>
    <property type="match status" value="1"/>
</dbReference>
<proteinExistence type="predicted"/>
<name>A0A173U103_9FIRM</name>
<dbReference type="AlphaFoldDB" id="A0A173U103"/>
<dbReference type="STRING" id="166486.ERS852572_01826"/>
<evidence type="ECO:0000313" key="3">
    <source>
        <dbReference type="EMBL" id="RHG29529.1"/>
    </source>
</evidence>
<dbReference type="Pfam" id="PF05402">
    <property type="entry name" value="PqqD"/>
    <property type="match status" value="1"/>
</dbReference>
<dbReference type="InterPro" id="IPR041881">
    <property type="entry name" value="PqqD_sf"/>
</dbReference>
<evidence type="ECO:0000313" key="6">
    <source>
        <dbReference type="Proteomes" id="UP000284051"/>
    </source>
</evidence>
<dbReference type="EMBL" id="CYXZ01000012">
    <property type="protein sequence ID" value="CUN08180.1"/>
    <property type="molecule type" value="Genomic_DNA"/>
</dbReference>
<evidence type="ECO:0000313" key="1">
    <source>
        <dbReference type="EMBL" id="CUN08180.1"/>
    </source>
</evidence>
<gene>
    <name evidence="3" type="ORF">DW264_04850</name>
    <name evidence="2" type="ORF">DW856_09665</name>
    <name evidence="1" type="ORF">ERS852572_01826</name>
</gene>